<comment type="subunit">
    <text evidence="3">Binds to multiple calmodulin (CaM) in the presence of Ca(2+) and CaM-like proteins.</text>
</comment>
<proteinExistence type="inferred from homology"/>
<dbReference type="InterPro" id="IPR025064">
    <property type="entry name" value="DUF4005"/>
</dbReference>
<dbReference type="OrthoDB" id="696085at2759"/>
<dbReference type="PhylomeDB" id="A0A068V0B2"/>
<dbReference type="Gramene" id="CDP14185">
    <property type="protein sequence ID" value="CDP14185"/>
    <property type="gene ID" value="GSCOC_T00040439001"/>
</dbReference>
<keyword evidence="6" id="KW-1185">Reference proteome</keyword>
<protein>
    <recommendedName>
        <fullName evidence="4">DUF4005 domain-containing protein</fullName>
    </recommendedName>
</protein>
<dbReference type="OMA" id="LQMEQYT"/>
<evidence type="ECO:0000313" key="6">
    <source>
        <dbReference type="Proteomes" id="UP000295252"/>
    </source>
</evidence>
<dbReference type="FunCoup" id="A0A068V0B2">
    <property type="interactions" value="5"/>
</dbReference>
<evidence type="ECO:0000259" key="4">
    <source>
        <dbReference type="Pfam" id="PF13178"/>
    </source>
</evidence>
<comment type="similarity">
    <text evidence="2">Belongs to the IQD family.</text>
</comment>
<evidence type="ECO:0000256" key="2">
    <source>
        <dbReference type="ARBA" id="ARBA00024341"/>
    </source>
</evidence>
<dbReference type="GO" id="GO:0005516">
    <property type="term" value="F:calmodulin binding"/>
    <property type="evidence" value="ECO:0007669"/>
    <property type="project" value="UniProtKB-KW"/>
</dbReference>
<dbReference type="STRING" id="49390.A0A068V0B2"/>
<organism evidence="5 6">
    <name type="scientific">Coffea canephora</name>
    <name type="common">Robusta coffee</name>
    <dbReference type="NCBI Taxonomy" id="49390"/>
    <lineage>
        <taxon>Eukaryota</taxon>
        <taxon>Viridiplantae</taxon>
        <taxon>Streptophyta</taxon>
        <taxon>Embryophyta</taxon>
        <taxon>Tracheophyta</taxon>
        <taxon>Spermatophyta</taxon>
        <taxon>Magnoliopsida</taxon>
        <taxon>eudicotyledons</taxon>
        <taxon>Gunneridae</taxon>
        <taxon>Pentapetalae</taxon>
        <taxon>asterids</taxon>
        <taxon>lamiids</taxon>
        <taxon>Gentianales</taxon>
        <taxon>Rubiaceae</taxon>
        <taxon>Ixoroideae</taxon>
        <taxon>Gardenieae complex</taxon>
        <taxon>Bertiereae - Coffeeae clade</taxon>
        <taxon>Coffeeae</taxon>
        <taxon>Coffea</taxon>
    </lineage>
</organism>
<evidence type="ECO:0000256" key="1">
    <source>
        <dbReference type="ARBA" id="ARBA00022860"/>
    </source>
</evidence>
<reference evidence="6" key="1">
    <citation type="journal article" date="2014" name="Science">
        <title>The coffee genome provides insight into the convergent evolution of caffeine biosynthesis.</title>
        <authorList>
            <person name="Denoeud F."/>
            <person name="Carretero-Paulet L."/>
            <person name="Dereeper A."/>
            <person name="Droc G."/>
            <person name="Guyot R."/>
            <person name="Pietrella M."/>
            <person name="Zheng C."/>
            <person name="Alberti A."/>
            <person name="Anthony F."/>
            <person name="Aprea G."/>
            <person name="Aury J.M."/>
            <person name="Bento P."/>
            <person name="Bernard M."/>
            <person name="Bocs S."/>
            <person name="Campa C."/>
            <person name="Cenci A."/>
            <person name="Combes M.C."/>
            <person name="Crouzillat D."/>
            <person name="Da Silva C."/>
            <person name="Daddiego L."/>
            <person name="De Bellis F."/>
            <person name="Dussert S."/>
            <person name="Garsmeur O."/>
            <person name="Gayraud T."/>
            <person name="Guignon V."/>
            <person name="Jahn K."/>
            <person name="Jamilloux V."/>
            <person name="Joet T."/>
            <person name="Labadie K."/>
            <person name="Lan T."/>
            <person name="Leclercq J."/>
            <person name="Lepelley M."/>
            <person name="Leroy T."/>
            <person name="Li L.T."/>
            <person name="Librado P."/>
            <person name="Lopez L."/>
            <person name="Munoz A."/>
            <person name="Noel B."/>
            <person name="Pallavicini A."/>
            <person name="Perrotta G."/>
            <person name="Poncet V."/>
            <person name="Pot D."/>
            <person name="Priyono X."/>
            <person name="Rigoreau M."/>
            <person name="Rouard M."/>
            <person name="Rozas J."/>
            <person name="Tranchant-Dubreuil C."/>
            <person name="VanBuren R."/>
            <person name="Zhang Q."/>
            <person name="Andrade A.C."/>
            <person name="Argout X."/>
            <person name="Bertrand B."/>
            <person name="de Kochko A."/>
            <person name="Graziosi G."/>
            <person name="Henry R.J."/>
            <person name="Jayarama X."/>
            <person name="Ming R."/>
            <person name="Nagai C."/>
            <person name="Rounsley S."/>
            <person name="Sankoff D."/>
            <person name="Giuliano G."/>
            <person name="Albert V.A."/>
            <person name="Wincker P."/>
            <person name="Lashermes P."/>
        </authorList>
    </citation>
    <scope>NUCLEOTIDE SEQUENCE [LARGE SCALE GENOMIC DNA]</scope>
    <source>
        <strain evidence="6">cv. DH200-94</strain>
    </source>
</reference>
<name>A0A068V0B2_COFCA</name>
<feature type="domain" description="DUF4005" evidence="4">
    <location>
        <begin position="324"/>
        <end position="386"/>
    </location>
</feature>
<evidence type="ECO:0000313" key="5">
    <source>
        <dbReference type="EMBL" id="CDP14185.1"/>
    </source>
</evidence>
<gene>
    <name evidence="5" type="ORF">GSCOC_T00040439001</name>
</gene>
<dbReference type="Gene3D" id="1.20.5.190">
    <property type="match status" value="1"/>
</dbReference>
<dbReference type="Pfam" id="PF13178">
    <property type="entry name" value="DUF4005"/>
    <property type="match status" value="1"/>
</dbReference>
<accession>A0A068V0B2</accession>
<dbReference type="PANTHER" id="PTHR32295:SF212">
    <property type="entry name" value="CALMODULIN BINDING PROTEIN-RELATED"/>
    <property type="match status" value="1"/>
</dbReference>
<dbReference type="CDD" id="cd23767">
    <property type="entry name" value="IQCD"/>
    <property type="match status" value="1"/>
</dbReference>
<dbReference type="Proteomes" id="UP000295252">
    <property type="component" value="Chromosome VIII"/>
</dbReference>
<dbReference type="InParanoid" id="A0A068V0B2"/>
<dbReference type="AlphaFoldDB" id="A0A068V0B2"/>
<dbReference type="Pfam" id="PF00612">
    <property type="entry name" value="IQ"/>
    <property type="match status" value="1"/>
</dbReference>
<sequence>MAKKRGWFSFVKRLFIPETKPKNEKKSNRLGWIFGRLKFKQYPEIAAPQKTLSEATEEQRKRVLAVANATAAAAEAAVAAANAAAEVVKLTNLPREVERRRRNLAAIKIQSSYRRHLARKALSAMKGLVKLQAVVRGEIVRRKVVPRLKCLPSLAKTELQMCRIRVPLFDKDLTDGEWMQTLSPKRSVKFEELKLHGNRNMSWDLSLVTKEEMDALWFKKQEATMKRERMKKYSYSHREIRNDQILQESMKKENGRHSSRFNQWNEVNLLERGEKERSRSFAHPNVFAGDTDKMRQLKLNSSASKQDSTEPVINSPISLPRRSFCHVKQKSIGDDSSLPNSPMFPTYMATTESAKAKTRSVSTPKQRLLLSESFSGQHSPYKVRLSSWRSLNGEINNCNRKSGIFQPPQTNSRAFRWD</sequence>
<keyword evidence="1" id="KW-0112">Calmodulin-binding</keyword>
<dbReference type="PANTHER" id="PTHR32295">
    <property type="entry name" value="IQ-DOMAIN 5-RELATED"/>
    <property type="match status" value="1"/>
</dbReference>
<dbReference type="PROSITE" id="PS50096">
    <property type="entry name" value="IQ"/>
    <property type="match status" value="2"/>
</dbReference>
<dbReference type="EMBL" id="HG739164">
    <property type="protein sequence ID" value="CDP14185.1"/>
    <property type="molecule type" value="Genomic_DNA"/>
</dbReference>
<dbReference type="InterPro" id="IPR000048">
    <property type="entry name" value="IQ_motif_EF-hand-BS"/>
</dbReference>
<evidence type="ECO:0000256" key="3">
    <source>
        <dbReference type="ARBA" id="ARBA00024378"/>
    </source>
</evidence>
<dbReference type="SMART" id="SM00015">
    <property type="entry name" value="IQ"/>
    <property type="match status" value="2"/>
</dbReference>